<dbReference type="GO" id="GO:0016020">
    <property type="term" value="C:membrane"/>
    <property type="evidence" value="ECO:0007669"/>
    <property type="project" value="UniProtKB-SubCell"/>
</dbReference>
<keyword evidence="8" id="KW-1185">Reference proteome</keyword>
<dbReference type="Gene3D" id="3.30.160.190">
    <property type="entry name" value="atu1810 like domain"/>
    <property type="match status" value="1"/>
</dbReference>
<keyword evidence="3" id="KW-0679">Respiratory chain</keyword>
<keyword evidence="6" id="KW-0472">Membrane</keyword>
<evidence type="ECO:0000256" key="1">
    <source>
        <dbReference type="ARBA" id="ARBA00004370"/>
    </source>
</evidence>
<proteinExistence type="predicted"/>
<sequence length="101" mass="11611">MLARIYKPARTAMQSGKAKSDRWLLAYEPAVPAAVEPLMGYTSSADTQRQVKLFFETKEEAVAYAERHGIPYQLSEPKEETRKRVSYADNFKFGRLTPWTH</sequence>
<keyword evidence="4" id="KW-0809">Transit peptide</keyword>
<comment type="caution">
    <text evidence="7">The sequence shown here is derived from an EMBL/GenBank/DDBJ whole genome shotgun (WGS) entry which is preliminary data.</text>
</comment>
<dbReference type="Proteomes" id="UP000523821">
    <property type="component" value="Unassembled WGS sequence"/>
</dbReference>
<dbReference type="Pfam" id="PF04800">
    <property type="entry name" value="NDUS4"/>
    <property type="match status" value="1"/>
</dbReference>
<organism evidence="7 8">
    <name type="scientific">Prosthecomicrobium pneumaticum</name>
    <dbReference type="NCBI Taxonomy" id="81895"/>
    <lineage>
        <taxon>Bacteria</taxon>
        <taxon>Pseudomonadati</taxon>
        <taxon>Pseudomonadota</taxon>
        <taxon>Alphaproteobacteria</taxon>
        <taxon>Hyphomicrobiales</taxon>
        <taxon>Kaistiaceae</taxon>
        <taxon>Prosthecomicrobium</taxon>
    </lineage>
</organism>
<accession>A0A7W9L3R7</accession>
<comment type="subcellular location">
    <subcellularLocation>
        <location evidence="1">Membrane</location>
    </subcellularLocation>
</comment>
<dbReference type="RefSeq" id="WP_183858253.1">
    <property type="nucleotide sequence ID" value="NZ_JACHOO010000010.1"/>
</dbReference>
<evidence type="ECO:0000256" key="3">
    <source>
        <dbReference type="ARBA" id="ARBA00022660"/>
    </source>
</evidence>
<dbReference type="GO" id="GO:0022900">
    <property type="term" value="P:electron transport chain"/>
    <property type="evidence" value="ECO:0007669"/>
    <property type="project" value="InterPro"/>
</dbReference>
<evidence type="ECO:0008006" key="9">
    <source>
        <dbReference type="Google" id="ProtNLM"/>
    </source>
</evidence>
<protein>
    <recommendedName>
        <fullName evidence="9">ETC complex I subunit</fullName>
    </recommendedName>
</protein>
<keyword evidence="5" id="KW-0249">Electron transport</keyword>
<dbReference type="PANTHER" id="PTHR12219">
    <property type="entry name" value="NADH-UBIQUINONE OXIDOREDUCTASE"/>
    <property type="match status" value="1"/>
</dbReference>
<reference evidence="7 8" key="1">
    <citation type="submission" date="2020-08" db="EMBL/GenBank/DDBJ databases">
        <title>Genomic Encyclopedia of Type Strains, Phase IV (KMG-IV): sequencing the most valuable type-strain genomes for metagenomic binning, comparative biology and taxonomic classification.</title>
        <authorList>
            <person name="Goeker M."/>
        </authorList>
    </citation>
    <scope>NUCLEOTIDE SEQUENCE [LARGE SCALE GENOMIC DNA]</scope>
    <source>
        <strain evidence="7 8">DSM 16268</strain>
    </source>
</reference>
<evidence type="ECO:0000256" key="2">
    <source>
        <dbReference type="ARBA" id="ARBA00022448"/>
    </source>
</evidence>
<dbReference type="InterPro" id="IPR006885">
    <property type="entry name" value="NADH_UbQ_FeS_4_mit-like"/>
</dbReference>
<evidence type="ECO:0000313" key="8">
    <source>
        <dbReference type="Proteomes" id="UP000523821"/>
    </source>
</evidence>
<name>A0A7W9L3R7_9HYPH</name>
<evidence type="ECO:0000256" key="6">
    <source>
        <dbReference type="ARBA" id="ARBA00023136"/>
    </source>
</evidence>
<dbReference type="PANTHER" id="PTHR12219:SF8">
    <property type="entry name" value="NADH DEHYDROGENASE [UBIQUINONE] IRON-SULFUR PROTEIN 4, MITOCHONDRIAL"/>
    <property type="match status" value="1"/>
</dbReference>
<dbReference type="AlphaFoldDB" id="A0A7W9L3R7"/>
<evidence type="ECO:0000256" key="5">
    <source>
        <dbReference type="ARBA" id="ARBA00022982"/>
    </source>
</evidence>
<dbReference type="InterPro" id="IPR038532">
    <property type="entry name" value="NDUFS4-like_sf"/>
</dbReference>
<dbReference type="EMBL" id="JACHOO010000010">
    <property type="protein sequence ID" value="MBB5754822.1"/>
    <property type="molecule type" value="Genomic_DNA"/>
</dbReference>
<evidence type="ECO:0000313" key="7">
    <source>
        <dbReference type="EMBL" id="MBB5754822.1"/>
    </source>
</evidence>
<keyword evidence="2" id="KW-0813">Transport</keyword>
<gene>
    <name evidence="7" type="ORF">GGQ63_003914</name>
</gene>
<evidence type="ECO:0000256" key="4">
    <source>
        <dbReference type="ARBA" id="ARBA00022946"/>
    </source>
</evidence>